<accession>A0ABS5IFC9</accession>
<comment type="function">
    <text evidence="6">Catalyzes the GTP-dependent ribosomal translocation step during translation elongation. During this step, the ribosome changes from the pre-translocational (PRE) to the post-translocational (POST) state as the newly formed A-site-bound peptidyl-tRNA and P-site-bound deacylated tRNA move to the P and E sites, respectively. Catalyzes the coordinated movement of the two tRNA molecules, the mRNA and conformational changes in the ribosome.</text>
</comment>
<evidence type="ECO:0000259" key="8">
    <source>
        <dbReference type="SMART" id="SM00838"/>
    </source>
</evidence>
<dbReference type="CDD" id="cd03713">
    <property type="entry name" value="EFG_mtEFG_C"/>
    <property type="match status" value="1"/>
</dbReference>
<dbReference type="SUPFAM" id="SSF50447">
    <property type="entry name" value="Translation proteins"/>
    <property type="match status" value="1"/>
</dbReference>
<dbReference type="Gene3D" id="2.40.30.10">
    <property type="entry name" value="Translation factors"/>
    <property type="match status" value="1"/>
</dbReference>
<dbReference type="SMART" id="SM00889">
    <property type="entry name" value="EFG_IV"/>
    <property type="match status" value="1"/>
</dbReference>
<sequence length="677" mass="73422">MTGKTVSLPRAAALVGPFSSGKTSLLEALLFRAEAIPRQGRIKDSNTVGDSSAEARARMMSVEPNLVGVDYLGEKWTFIDCPGSVEFQQDAYNALMAVDAAIVVCEPDPARAVMVAPLLKFLDDRKIPHLLFINKIDTAGTRLRETLEALQAVSERPLVLREVPIRDGEQITGFVDLVSERAYQYRPGQASDLIKIPDSIKDDEQVARQEMLEHLADFDDHLMEELLEDIAPPKDELYDDLAKDLADDLIVPVFFGSAEHDGGVTRLWKALRHDVPAPTATAARLGFANGGAPVARIFKTVHAAHTGKLSWARVLRGEFADAQTLGDGKVSGLYVPAIATPSKVPKASLGEVVAFGRLDHAATGDVLGGDGQIASDWPKPLDSLFALALEAEKKGDDVKLSGALTKLAEEDPSYRLEQNAEFGETVLWGQGEIHLLVALERLKSRFGLGVVTHKPTVPHKETIRKSVPVHGRHKKQSGGHGQFGDVHIEIRPQPRGAGFVFEDKIVGGAVPRQYIPAVEDGIVDFLRQGALGFPVVDIAVTLTDGSYHSVDSSDMAFKTAARIAMAEGMPQCDPVLLEPILAVEISVPADFTSKAQRIITGRRGQILGFDGKEGWNGWDQVSAYLPQAEMGDLIVELRSLTMGVGTFGWRFDHLQEVSGRAAEKVVETRKEALAKKG</sequence>
<comment type="caution">
    <text evidence="10">The sequence shown here is derived from an EMBL/GenBank/DDBJ whole genome shotgun (WGS) entry which is preliminary data.</text>
</comment>
<name>A0ABS5IFC9_9PROT</name>
<evidence type="ECO:0000256" key="4">
    <source>
        <dbReference type="ARBA" id="ARBA00022917"/>
    </source>
</evidence>
<dbReference type="PANTHER" id="PTHR43261">
    <property type="entry name" value="TRANSLATION ELONGATION FACTOR G-RELATED"/>
    <property type="match status" value="1"/>
</dbReference>
<evidence type="ECO:0000259" key="9">
    <source>
        <dbReference type="SMART" id="SM00889"/>
    </source>
</evidence>
<proteinExistence type="predicted"/>
<keyword evidence="5" id="KW-0342">GTP-binding</keyword>
<dbReference type="CDD" id="cd01434">
    <property type="entry name" value="EFG_mtEFG1_IV"/>
    <property type="match status" value="1"/>
</dbReference>
<dbReference type="InterPro" id="IPR020568">
    <property type="entry name" value="Ribosomal_Su5_D2-typ_SF"/>
</dbReference>
<dbReference type="InterPro" id="IPR047872">
    <property type="entry name" value="EFG_IV"/>
</dbReference>
<evidence type="ECO:0000256" key="7">
    <source>
        <dbReference type="SAM" id="MobiDB-lite"/>
    </source>
</evidence>
<dbReference type="Pfam" id="PF14492">
    <property type="entry name" value="EFG_III"/>
    <property type="match status" value="1"/>
</dbReference>
<dbReference type="SUPFAM" id="SSF54980">
    <property type="entry name" value="EF-G C-terminal domain-like"/>
    <property type="match status" value="2"/>
</dbReference>
<evidence type="ECO:0000256" key="3">
    <source>
        <dbReference type="ARBA" id="ARBA00022768"/>
    </source>
</evidence>
<dbReference type="Pfam" id="PF00009">
    <property type="entry name" value="GTP_EFTU"/>
    <property type="match status" value="1"/>
</dbReference>
<dbReference type="InterPro" id="IPR035647">
    <property type="entry name" value="EFG_III/V"/>
</dbReference>
<dbReference type="RefSeq" id="WP_211550557.1">
    <property type="nucleotide sequence ID" value="NZ_JAGTUF010000017.1"/>
</dbReference>
<dbReference type="InterPro" id="IPR027417">
    <property type="entry name" value="P-loop_NTPase"/>
</dbReference>
<feature type="domain" description="Translation elongation factor EFG/EF2" evidence="9">
    <location>
        <begin position="456"/>
        <end position="573"/>
    </location>
</feature>
<dbReference type="InterPro" id="IPR009000">
    <property type="entry name" value="Transl_B-barrel_sf"/>
</dbReference>
<evidence type="ECO:0000256" key="2">
    <source>
        <dbReference type="ARBA" id="ARBA00022741"/>
    </source>
</evidence>
<dbReference type="NCBIfam" id="NF009891">
    <property type="entry name" value="PRK13351.1-1"/>
    <property type="match status" value="1"/>
</dbReference>
<dbReference type="Gene3D" id="3.30.230.10">
    <property type="match status" value="1"/>
</dbReference>
<dbReference type="Proteomes" id="UP000680714">
    <property type="component" value="Unassembled WGS sequence"/>
</dbReference>
<dbReference type="SMART" id="SM00838">
    <property type="entry name" value="EFG_C"/>
    <property type="match status" value="1"/>
</dbReference>
<dbReference type="GO" id="GO:0003746">
    <property type="term" value="F:translation elongation factor activity"/>
    <property type="evidence" value="ECO:0007669"/>
    <property type="project" value="UniProtKB-KW"/>
</dbReference>
<organism evidence="10 11">
    <name type="scientific">Magnetospirillum sulfuroxidans</name>
    <dbReference type="NCBI Taxonomy" id="611300"/>
    <lineage>
        <taxon>Bacteria</taxon>
        <taxon>Pseudomonadati</taxon>
        <taxon>Pseudomonadota</taxon>
        <taxon>Alphaproteobacteria</taxon>
        <taxon>Rhodospirillales</taxon>
        <taxon>Rhodospirillaceae</taxon>
        <taxon>Magnetospirillum</taxon>
    </lineage>
</organism>
<dbReference type="Pfam" id="PF03764">
    <property type="entry name" value="EFG_IV"/>
    <property type="match status" value="1"/>
</dbReference>
<keyword evidence="2" id="KW-0547">Nucleotide-binding</keyword>
<feature type="domain" description="Elongation factor EFG" evidence="8">
    <location>
        <begin position="575"/>
        <end position="665"/>
    </location>
</feature>
<dbReference type="Gene3D" id="3.40.50.300">
    <property type="entry name" value="P-loop containing nucleotide triphosphate hydrolases"/>
    <property type="match status" value="1"/>
</dbReference>
<dbReference type="CDD" id="cd04170">
    <property type="entry name" value="EF-G_bact"/>
    <property type="match status" value="1"/>
</dbReference>
<evidence type="ECO:0000313" key="11">
    <source>
        <dbReference type="Proteomes" id="UP000680714"/>
    </source>
</evidence>
<dbReference type="InterPro" id="IPR041095">
    <property type="entry name" value="EFG_II"/>
</dbReference>
<dbReference type="InterPro" id="IPR000795">
    <property type="entry name" value="T_Tr_GTP-bd_dom"/>
</dbReference>
<keyword evidence="4" id="KW-0648">Protein biosynthesis</keyword>
<protein>
    <recommendedName>
        <fullName evidence="1">Elongation factor G</fullName>
    </recommendedName>
</protein>
<feature type="region of interest" description="Disordered" evidence="7">
    <location>
        <begin position="465"/>
        <end position="485"/>
    </location>
</feature>
<evidence type="ECO:0000256" key="1">
    <source>
        <dbReference type="ARBA" id="ARBA00017872"/>
    </source>
</evidence>
<keyword evidence="11" id="KW-1185">Reference proteome</keyword>
<dbReference type="CDD" id="cd16262">
    <property type="entry name" value="EFG_III"/>
    <property type="match status" value="1"/>
</dbReference>
<dbReference type="EMBL" id="JAGTUF010000017">
    <property type="protein sequence ID" value="MBR9973123.1"/>
    <property type="molecule type" value="Genomic_DNA"/>
</dbReference>
<evidence type="ECO:0000256" key="6">
    <source>
        <dbReference type="ARBA" id="ARBA00024731"/>
    </source>
</evidence>
<dbReference type="SUPFAM" id="SSF52540">
    <property type="entry name" value="P-loop containing nucleoside triphosphate hydrolases"/>
    <property type="match status" value="1"/>
</dbReference>
<gene>
    <name evidence="10" type="ORF">KEC16_15475</name>
</gene>
<dbReference type="NCBIfam" id="NF009379">
    <property type="entry name" value="PRK12740.1-3"/>
    <property type="match status" value="1"/>
</dbReference>
<dbReference type="InterPro" id="IPR005517">
    <property type="entry name" value="Transl_elong_EFG/EF2_IV"/>
</dbReference>
<keyword evidence="3 10" id="KW-0251">Elongation factor</keyword>
<dbReference type="Gene3D" id="3.30.70.870">
    <property type="entry name" value="Elongation Factor G (Translational Gtpase), domain 3"/>
    <property type="match status" value="1"/>
</dbReference>
<dbReference type="InterPro" id="IPR035649">
    <property type="entry name" value="EFG_V"/>
</dbReference>
<dbReference type="InterPro" id="IPR009022">
    <property type="entry name" value="EFG_III"/>
</dbReference>
<dbReference type="SUPFAM" id="SSF54211">
    <property type="entry name" value="Ribosomal protein S5 domain 2-like"/>
    <property type="match status" value="1"/>
</dbReference>
<evidence type="ECO:0000256" key="5">
    <source>
        <dbReference type="ARBA" id="ARBA00023134"/>
    </source>
</evidence>
<dbReference type="Gene3D" id="3.30.70.240">
    <property type="match status" value="1"/>
</dbReference>
<dbReference type="InterPro" id="IPR000640">
    <property type="entry name" value="EFG_V-like"/>
</dbReference>
<reference evidence="10 11" key="1">
    <citation type="submission" date="2021-04" db="EMBL/GenBank/DDBJ databases">
        <title>Magnetospirillum sulfuroxidans sp. nov., a facultative chemolithoautotrophic sulfur-oxidizing alphaproteobacterium isolated from freshwater sediment and proposals for Paramagetospirillum gen. nov., and Magnetospirillaceae fam. nov.</title>
        <authorList>
            <person name="Koziaeva V."/>
            <person name="Geelhoed J.S."/>
            <person name="Sorokin D.Y."/>
            <person name="Grouzdev D.S."/>
        </authorList>
    </citation>
    <scope>NUCLEOTIDE SEQUENCE [LARGE SCALE GENOMIC DNA]</scope>
    <source>
        <strain evidence="10 11">J10</strain>
    </source>
</reference>
<dbReference type="PANTHER" id="PTHR43261:SF7">
    <property type="entry name" value="ELONGATION FACTOR G-LIKE PROTEIN"/>
    <property type="match status" value="1"/>
</dbReference>
<evidence type="ECO:0000313" key="10">
    <source>
        <dbReference type="EMBL" id="MBR9973123.1"/>
    </source>
</evidence>
<dbReference type="Pfam" id="PF00679">
    <property type="entry name" value="EFG_C"/>
    <property type="match status" value="1"/>
</dbReference>
<dbReference type="InterPro" id="IPR014721">
    <property type="entry name" value="Ribsml_uS5_D2-typ_fold_subgr"/>
</dbReference>